<dbReference type="Gene3D" id="3.60.20.10">
    <property type="entry name" value="Glutamine Phosphoribosylpyrophosphate, subunit 1, domain 1"/>
    <property type="match status" value="1"/>
</dbReference>
<dbReference type="GO" id="GO:0005829">
    <property type="term" value="C:cytosol"/>
    <property type="evidence" value="ECO:0007669"/>
    <property type="project" value="TreeGrafter"/>
</dbReference>
<gene>
    <name evidence="10" type="primary">glmS</name>
    <name evidence="13" type="ORF">AVDCRST_MAG77-2787</name>
</gene>
<dbReference type="InterPro" id="IPR035466">
    <property type="entry name" value="GlmS/AgaS_SIS"/>
</dbReference>
<keyword evidence="9" id="KW-0315">Glutamine amidotransferase</keyword>
<evidence type="ECO:0000256" key="1">
    <source>
        <dbReference type="ARBA" id="ARBA00001031"/>
    </source>
</evidence>
<dbReference type="EC" id="2.6.1.16" evidence="3 10"/>
<dbReference type="NCBIfam" id="NF001484">
    <property type="entry name" value="PRK00331.1"/>
    <property type="match status" value="1"/>
</dbReference>
<comment type="function">
    <text evidence="10">Catalyzes the first step in hexosamine metabolism, converting fructose-6P into glucosamine-6P using glutamine as a nitrogen source.</text>
</comment>
<feature type="domain" description="Glutamine amidotransferase type-2" evidence="11">
    <location>
        <begin position="2"/>
        <end position="224"/>
    </location>
</feature>
<dbReference type="CDD" id="cd05009">
    <property type="entry name" value="SIS_GlmS_GlmD_2"/>
    <property type="match status" value="1"/>
</dbReference>
<dbReference type="InterPro" id="IPR005855">
    <property type="entry name" value="GFAT"/>
</dbReference>
<dbReference type="AlphaFoldDB" id="A0A6J4J190"/>
<dbReference type="EMBL" id="CADCTC010000164">
    <property type="protein sequence ID" value="CAA9265178.1"/>
    <property type="molecule type" value="Genomic_DNA"/>
</dbReference>
<dbReference type="InterPro" id="IPR001347">
    <property type="entry name" value="SIS_dom"/>
</dbReference>
<protein>
    <recommendedName>
        <fullName evidence="4 10">Glutamine--fructose-6-phosphate aminotransferase [isomerizing]</fullName>
        <ecNumber evidence="3 10">2.6.1.16</ecNumber>
    </recommendedName>
    <alternativeName>
        <fullName evidence="10">D-fructose-6-phosphate amidotransferase</fullName>
    </alternativeName>
    <alternativeName>
        <fullName evidence="10">GFAT</fullName>
    </alternativeName>
    <alternativeName>
        <fullName evidence="10">Glucosamine-6-phosphate synthase</fullName>
    </alternativeName>
    <alternativeName>
        <fullName evidence="10">Hexosephosphate aminotransferase</fullName>
    </alternativeName>
    <alternativeName>
        <fullName evidence="10">L-glutamine--D-fructose-6-phosphate amidotransferase</fullName>
    </alternativeName>
</protein>
<sequence>MCGIMAYAGPQQALPIVLDGLRRLEYRGYDSAGVAVLSERAGVSVRRAPGKLDNLASLLARENGALRGTVAIGHTRWATHGPPTERNAHPHADCAGETVVTHNGIVENYETLKTQLEAEGHRFTSDTDTEVIAHLIERHLTAGADFPEAARLALGEIRGANAVTAVNARRPDLVVAGRTGHAGGLVVGKGDGEMFVASDLPAILERTRDVLFLESGEMAVVTSAGAQLLRLDGTPVERRYQRVQYDPMAAAKGGYRHFMLKEIHEQPRALLDTIQGRLLPHAPWARLEDVRLTRDDARALRRVVLVACGTAWHACLVGKYLIEELAGLNAEVDYGSEFRYRRLLLDEHTLVIAVSQSGETADTLVSMEAARAAGAKVLGVVNVVGSQAARLAGDSAGVLYTRAGPEIGVASTKAFTAQLAALSLLALYLGGCRDGLPEDDARRLVEALEALPDEAAAALGHTGDMDPLQGAPPESVRTYEALANRYHRAKDFLFIGRGIQYPIALEGALKLKEISYIHAEGYPAGEMKHGPIALIDRDVPVVAIALRDPVYDKMVSNIQEARAREGQVIAIASESDDAIASKADTVLTIPDTDPRLAPILATLPLQLLSYYIAVRRGCDVDQPRNLAKSVTVE</sequence>
<keyword evidence="5 10" id="KW-0963">Cytoplasm</keyword>
<dbReference type="GO" id="GO:0006002">
    <property type="term" value="P:fructose 6-phosphate metabolic process"/>
    <property type="evidence" value="ECO:0007669"/>
    <property type="project" value="TreeGrafter"/>
</dbReference>
<evidence type="ECO:0000256" key="8">
    <source>
        <dbReference type="ARBA" id="ARBA00022737"/>
    </source>
</evidence>
<dbReference type="SUPFAM" id="SSF56235">
    <property type="entry name" value="N-terminal nucleophile aminohydrolases (Ntn hydrolases)"/>
    <property type="match status" value="1"/>
</dbReference>
<dbReference type="InterPro" id="IPR029055">
    <property type="entry name" value="Ntn_hydrolases_N"/>
</dbReference>
<keyword evidence="6 10" id="KW-0032">Aminotransferase</keyword>
<organism evidence="13">
    <name type="scientific">uncultured Chloroflexota bacterium</name>
    <dbReference type="NCBI Taxonomy" id="166587"/>
    <lineage>
        <taxon>Bacteria</taxon>
        <taxon>Bacillati</taxon>
        <taxon>Chloroflexota</taxon>
        <taxon>environmental samples</taxon>
    </lineage>
</organism>
<evidence type="ECO:0000259" key="12">
    <source>
        <dbReference type="PROSITE" id="PS51464"/>
    </source>
</evidence>
<dbReference type="Pfam" id="PF13522">
    <property type="entry name" value="GATase_6"/>
    <property type="match status" value="1"/>
</dbReference>
<evidence type="ECO:0000256" key="3">
    <source>
        <dbReference type="ARBA" id="ARBA00012916"/>
    </source>
</evidence>
<evidence type="ECO:0000256" key="2">
    <source>
        <dbReference type="ARBA" id="ARBA00004496"/>
    </source>
</evidence>
<accession>A0A6J4J190</accession>
<evidence type="ECO:0000313" key="13">
    <source>
        <dbReference type="EMBL" id="CAA9265178.1"/>
    </source>
</evidence>
<keyword evidence="7 10" id="KW-0808">Transferase</keyword>
<evidence type="ECO:0000256" key="10">
    <source>
        <dbReference type="HAMAP-Rule" id="MF_00164"/>
    </source>
</evidence>
<dbReference type="PANTHER" id="PTHR10937">
    <property type="entry name" value="GLUCOSAMINE--FRUCTOSE-6-PHOSPHATE AMINOTRANSFERASE, ISOMERIZING"/>
    <property type="match status" value="1"/>
</dbReference>
<comment type="catalytic activity">
    <reaction evidence="1 10">
        <text>D-fructose 6-phosphate + L-glutamine = D-glucosamine 6-phosphate + L-glutamate</text>
        <dbReference type="Rhea" id="RHEA:13237"/>
        <dbReference type="ChEBI" id="CHEBI:29985"/>
        <dbReference type="ChEBI" id="CHEBI:58359"/>
        <dbReference type="ChEBI" id="CHEBI:58725"/>
        <dbReference type="ChEBI" id="CHEBI:61527"/>
        <dbReference type="EC" id="2.6.1.16"/>
    </reaction>
</comment>
<dbReference type="GO" id="GO:0097367">
    <property type="term" value="F:carbohydrate derivative binding"/>
    <property type="evidence" value="ECO:0007669"/>
    <property type="project" value="InterPro"/>
</dbReference>
<evidence type="ECO:0000259" key="11">
    <source>
        <dbReference type="PROSITE" id="PS51278"/>
    </source>
</evidence>
<comment type="subcellular location">
    <subcellularLocation>
        <location evidence="2 10">Cytoplasm</location>
    </subcellularLocation>
</comment>
<evidence type="ECO:0000256" key="9">
    <source>
        <dbReference type="ARBA" id="ARBA00022962"/>
    </source>
</evidence>
<feature type="active site" description="Nucleophile; for GATase activity" evidence="10">
    <location>
        <position position="2"/>
    </location>
</feature>
<feature type="domain" description="SIS" evidence="12">
    <location>
        <begin position="482"/>
        <end position="623"/>
    </location>
</feature>
<dbReference type="PROSITE" id="PS51278">
    <property type="entry name" value="GATASE_TYPE_2"/>
    <property type="match status" value="1"/>
</dbReference>
<dbReference type="InterPro" id="IPR017932">
    <property type="entry name" value="GATase_2_dom"/>
</dbReference>
<dbReference type="GO" id="GO:0046349">
    <property type="term" value="P:amino sugar biosynthetic process"/>
    <property type="evidence" value="ECO:0007669"/>
    <property type="project" value="UniProtKB-ARBA"/>
</dbReference>
<dbReference type="GO" id="GO:0004360">
    <property type="term" value="F:glutamine-fructose-6-phosphate transaminase (isomerizing) activity"/>
    <property type="evidence" value="ECO:0007669"/>
    <property type="project" value="UniProtKB-UniRule"/>
</dbReference>
<evidence type="ECO:0000256" key="6">
    <source>
        <dbReference type="ARBA" id="ARBA00022576"/>
    </source>
</evidence>
<dbReference type="NCBIfam" id="TIGR01135">
    <property type="entry name" value="glmS"/>
    <property type="match status" value="1"/>
</dbReference>
<comment type="subunit">
    <text evidence="10">Homodimer.</text>
</comment>
<proteinExistence type="inferred from homology"/>
<dbReference type="InterPro" id="IPR047084">
    <property type="entry name" value="GFAT_N"/>
</dbReference>
<dbReference type="CDD" id="cd05008">
    <property type="entry name" value="SIS_GlmS_GlmD_1"/>
    <property type="match status" value="1"/>
</dbReference>
<dbReference type="FunFam" id="3.60.20.10:FF:000006">
    <property type="entry name" value="Glutamine--fructose-6-phosphate aminotransferase [isomerizing]"/>
    <property type="match status" value="1"/>
</dbReference>
<dbReference type="FunFam" id="3.40.50.10490:FF:000001">
    <property type="entry name" value="Glutamine--fructose-6-phosphate aminotransferase [isomerizing]"/>
    <property type="match status" value="1"/>
</dbReference>
<name>A0A6J4J190_9CHLR</name>
<keyword evidence="8" id="KW-0677">Repeat</keyword>
<dbReference type="GO" id="GO:0006487">
    <property type="term" value="P:protein N-linked glycosylation"/>
    <property type="evidence" value="ECO:0007669"/>
    <property type="project" value="TreeGrafter"/>
</dbReference>
<dbReference type="SUPFAM" id="SSF53697">
    <property type="entry name" value="SIS domain"/>
    <property type="match status" value="1"/>
</dbReference>
<evidence type="ECO:0000256" key="5">
    <source>
        <dbReference type="ARBA" id="ARBA00022490"/>
    </source>
</evidence>
<evidence type="ECO:0000256" key="4">
    <source>
        <dbReference type="ARBA" id="ARBA00016090"/>
    </source>
</evidence>
<dbReference type="Pfam" id="PF01380">
    <property type="entry name" value="SIS"/>
    <property type="match status" value="2"/>
</dbReference>
<dbReference type="PANTHER" id="PTHR10937:SF0">
    <property type="entry name" value="GLUTAMINE--FRUCTOSE-6-PHOSPHATE TRANSAMINASE (ISOMERIZING)"/>
    <property type="match status" value="1"/>
</dbReference>
<dbReference type="InterPro" id="IPR046348">
    <property type="entry name" value="SIS_dom_sf"/>
</dbReference>
<reference evidence="13" key="1">
    <citation type="submission" date="2020-02" db="EMBL/GenBank/DDBJ databases">
        <authorList>
            <person name="Meier V. D."/>
        </authorList>
    </citation>
    <scope>NUCLEOTIDE SEQUENCE</scope>
    <source>
        <strain evidence="13">AVDCRST_MAG77</strain>
    </source>
</reference>
<feature type="active site" description="For Fru-6P isomerization activity" evidence="10">
    <location>
        <position position="628"/>
    </location>
</feature>
<feature type="domain" description="SIS" evidence="12">
    <location>
        <begin position="292"/>
        <end position="437"/>
    </location>
</feature>
<dbReference type="Gene3D" id="3.40.50.10490">
    <property type="entry name" value="Glucose-6-phosphate isomerase like protein, domain 1"/>
    <property type="match status" value="2"/>
</dbReference>
<dbReference type="FunFam" id="3.40.50.10490:FF:000002">
    <property type="entry name" value="Glutamine--fructose-6-phosphate aminotransferase [isomerizing]"/>
    <property type="match status" value="1"/>
</dbReference>
<feature type="initiator methionine" description="Removed" evidence="10">
    <location>
        <position position="1"/>
    </location>
</feature>
<evidence type="ECO:0000256" key="7">
    <source>
        <dbReference type="ARBA" id="ARBA00022679"/>
    </source>
</evidence>
<dbReference type="GO" id="GO:0006047">
    <property type="term" value="P:UDP-N-acetylglucosamine metabolic process"/>
    <property type="evidence" value="ECO:0007669"/>
    <property type="project" value="TreeGrafter"/>
</dbReference>
<dbReference type="HAMAP" id="MF_00164">
    <property type="entry name" value="GlmS"/>
    <property type="match status" value="1"/>
</dbReference>
<dbReference type="PROSITE" id="PS51464">
    <property type="entry name" value="SIS"/>
    <property type="match status" value="2"/>
</dbReference>
<dbReference type="InterPro" id="IPR035490">
    <property type="entry name" value="GlmS/FrlB_SIS"/>
</dbReference>
<dbReference type="CDD" id="cd00714">
    <property type="entry name" value="GFAT"/>
    <property type="match status" value="1"/>
</dbReference>
<dbReference type="GO" id="GO:0005975">
    <property type="term" value="P:carbohydrate metabolic process"/>
    <property type="evidence" value="ECO:0007669"/>
    <property type="project" value="UniProtKB-UniRule"/>
</dbReference>